<dbReference type="InterPro" id="IPR002067">
    <property type="entry name" value="MCP"/>
</dbReference>
<protein>
    <submittedName>
        <fullName evidence="12">Uncharacterized protein</fullName>
    </submittedName>
</protein>
<evidence type="ECO:0000256" key="7">
    <source>
        <dbReference type="ARBA" id="ARBA00023136"/>
    </source>
</evidence>
<dbReference type="GO" id="GO:0005471">
    <property type="term" value="F:ATP:ADP antiporter activity"/>
    <property type="evidence" value="ECO:0007669"/>
    <property type="project" value="InterPro"/>
</dbReference>
<keyword evidence="3 10" id="KW-0813">Transport</keyword>
<feature type="repeat" description="Solcar" evidence="9">
    <location>
        <begin position="111"/>
        <end position="195"/>
    </location>
</feature>
<comment type="subcellular location">
    <subcellularLocation>
        <location evidence="1">Membrane</location>
        <topology evidence="1">Multi-pass membrane protein</topology>
    </subcellularLocation>
</comment>
<dbReference type="PROSITE" id="PS50920">
    <property type="entry name" value="SOLCAR"/>
    <property type="match status" value="3"/>
</dbReference>
<dbReference type="SUPFAM" id="SSF103506">
    <property type="entry name" value="Mitochondrial carrier"/>
    <property type="match status" value="1"/>
</dbReference>
<evidence type="ECO:0000256" key="9">
    <source>
        <dbReference type="PROSITE-ProRule" id="PRU00282"/>
    </source>
</evidence>
<evidence type="ECO:0000313" key="12">
    <source>
        <dbReference type="EMBL" id="SZX59625.1"/>
    </source>
</evidence>
<organism evidence="12 13">
    <name type="scientific">Tetradesmus obliquus</name>
    <name type="common">Green alga</name>
    <name type="synonym">Acutodesmus obliquus</name>
    <dbReference type="NCBI Taxonomy" id="3088"/>
    <lineage>
        <taxon>Eukaryota</taxon>
        <taxon>Viridiplantae</taxon>
        <taxon>Chlorophyta</taxon>
        <taxon>core chlorophytes</taxon>
        <taxon>Chlorophyceae</taxon>
        <taxon>CS clade</taxon>
        <taxon>Sphaeropleales</taxon>
        <taxon>Scenedesmaceae</taxon>
        <taxon>Tetradesmus</taxon>
    </lineage>
</organism>
<feature type="repeat" description="Solcar" evidence="9">
    <location>
        <begin position="203"/>
        <end position="287"/>
    </location>
</feature>
<evidence type="ECO:0000256" key="6">
    <source>
        <dbReference type="ARBA" id="ARBA00022989"/>
    </source>
</evidence>
<evidence type="ECO:0000256" key="10">
    <source>
        <dbReference type="RuleBase" id="RU000488"/>
    </source>
</evidence>
<evidence type="ECO:0000256" key="5">
    <source>
        <dbReference type="ARBA" id="ARBA00022737"/>
    </source>
</evidence>
<dbReference type="InterPro" id="IPR002113">
    <property type="entry name" value="ADT_euk_type"/>
</dbReference>
<gene>
    <name evidence="12" type="ORF">BQ4739_LOCUS230</name>
</gene>
<dbReference type="PRINTS" id="PR00927">
    <property type="entry name" value="ADPTRNSLCASE"/>
</dbReference>
<keyword evidence="7 9" id="KW-0472">Membrane</keyword>
<sequence>MAAPKRQANVWDSSKMFLAGGAAGAVARTATAPLDRIKLLFQVQAVASSGTSATAYTGVGQAARKILSEEGFLAFWKGNGVNIIRIFPYSAGQLAANDSYKRLLADDHGELTVARRLAAGACAGMTATALTHPLDTVRLRLALPGHAYKGAVDAATSMVRTEGVKSLYKGLAPTLVGIAPYAALNFATYDLLKKTVYHGERPQSAVANLLMGGAAGTIAATVCYPLDTIRRRMQMRGVMYSSQLDAFQSIWAKEGMRGFYRGWCANTIKVVPQNAIRLVSYEALKGLLGVKKSKTDT</sequence>
<dbReference type="AlphaFoldDB" id="A0A383V254"/>
<dbReference type="GO" id="GO:0005743">
    <property type="term" value="C:mitochondrial inner membrane"/>
    <property type="evidence" value="ECO:0007669"/>
    <property type="project" value="InterPro"/>
</dbReference>
<dbReference type="EMBL" id="FNXT01000009">
    <property type="protein sequence ID" value="SZX59625.1"/>
    <property type="molecule type" value="Genomic_DNA"/>
</dbReference>
<evidence type="ECO:0000256" key="1">
    <source>
        <dbReference type="ARBA" id="ARBA00004141"/>
    </source>
</evidence>
<reference evidence="12 13" key="1">
    <citation type="submission" date="2016-10" db="EMBL/GenBank/DDBJ databases">
        <authorList>
            <person name="Cai Z."/>
        </authorList>
    </citation>
    <scope>NUCLEOTIDE SEQUENCE [LARGE SCALE GENOMIC DNA]</scope>
</reference>
<dbReference type="InterPro" id="IPR023395">
    <property type="entry name" value="MCP_dom_sf"/>
</dbReference>
<accession>A0A383V254</accession>
<evidence type="ECO:0000256" key="8">
    <source>
        <dbReference type="ARBA" id="ARBA00024143"/>
    </source>
</evidence>
<feature type="transmembrane region" description="Helical" evidence="11">
    <location>
        <begin position="206"/>
        <end position="226"/>
    </location>
</feature>
<dbReference type="Proteomes" id="UP000256970">
    <property type="component" value="Unassembled WGS sequence"/>
</dbReference>
<dbReference type="InterPro" id="IPR018108">
    <property type="entry name" value="MCP_transmembrane"/>
</dbReference>
<keyword evidence="13" id="KW-1185">Reference proteome</keyword>
<dbReference type="PANTHER" id="PTHR24089">
    <property type="entry name" value="SOLUTE CARRIER FAMILY 25"/>
    <property type="match status" value="1"/>
</dbReference>
<keyword evidence="4 9" id="KW-0812">Transmembrane</keyword>
<dbReference type="GO" id="GO:0140021">
    <property type="term" value="P:mitochondrial ADP transmembrane transport"/>
    <property type="evidence" value="ECO:0007669"/>
    <property type="project" value="InterPro"/>
</dbReference>
<name>A0A383V254_TETOB</name>
<feature type="repeat" description="Solcar" evidence="9">
    <location>
        <begin position="11"/>
        <end position="103"/>
    </location>
</feature>
<dbReference type="Pfam" id="PF00153">
    <property type="entry name" value="Mito_carr"/>
    <property type="match status" value="3"/>
</dbReference>
<dbReference type="STRING" id="3088.A0A383V254"/>
<keyword evidence="5" id="KW-0677">Repeat</keyword>
<feature type="transmembrane region" description="Helical" evidence="11">
    <location>
        <begin position="167"/>
        <end position="186"/>
    </location>
</feature>
<dbReference type="PRINTS" id="PR00926">
    <property type="entry name" value="MITOCARRIER"/>
</dbReference>
<keyword evidence="6 11" id="KW-1133">Transmembrane helix</keyword>
<dbReference type="Gene3D" id="1.50.40.10">
    <property type="entry name" value="Mitochondrial carrier domain"/>
    <property type="match status" value="1"/>
</dbReference>
<evidence type="ECO:0000256" key="3">
    <source>
        <dbReference type="ARBA" id="ARBA00022448"/>
    </source>
</evidence>
<comment type="catalytic activity">
    <reaction evidence="8">
        <text>ADP(in) + ATP(out) = ADP(out) + ATP(in)</text>
        <dbReference type="Rhea" id="RHEA:34999"/>
        <dbReference type="ChEBI" id="CHEBI:30616"/>
        <dbReference type="ChEBI" id="CHEBI:456216"/>
    </reaction>
    <physiologicalReaction direction="left-to-right" evidence="8">
        <dbReference type="Rhea" id="RHEA:35000"/>
    </physiologicalReaction>
</comment>
<dbReference type="GO" id="GO:1990544">
    <property type="term" value="P:mitochondrial ATP transmembrane transport"/>
    <property type="evidence" value="ECO:0007669"/>
    <property type="project" value="InterPro"/>
</dbReference>
<evidence type="ECO:0000256" key="4">
    <source>
        <dbReference type="ARBA" id="ARBA00022692"/>
    </source>
</evidence>
<proteinExistence type="inferred from homology"/>
<evidence type="ECO:0000256" key="2">
    <source>
        <dbReference type="ARBA" id="ARBA00006375"/>
    </source>
</evidence>
<comment type="similarity">
    <text evidence="2 10">Belongs to the mitochondrial carrier (TC 2.A.29) family.</text>
</comment>
<evidence type="ECO:0000256" key="11">
    <source>
        <dbReference type="SAM" id="Phobius"/>
    </source>
</evidence>
<evidence type="ECO:0000313" key="13">
    <source>
        <dbReference type="Proteomes" id="UP000256970"/>
    </source>
</evidence>